<sequence length="223" mass="24298">MSGSKFKVLLYADGSREAVSAAVYTAMLLENLPNIGLTIAQLQESGTGFAGIEYSWKELRPKYKRCYWKCVDGGDAGHGGWAVGCTLDGIRQALGKPDVESLDLYEQIVAKTNEIFSRKGFDVSYQILCTNISLADTCDAADALVDYAAKNSFKLIVMGTRGLSPLKGLAFDCLGRKVLTRSKIPVLLIEKLSRDFVNDYLASNGQGLLAERMMASDESPVLF</sequence>
<dbReference type="EMBL" id="LR746496">
    <property type="protein sequence ID" value="CAA7599930.1"/>
    <property type="molecule type" value="Genomic_DNA"/>
</dbReference>
<dbReference type="InterPro" id="IPR014729">
    <property type="entry name" value="Rossmann-like_a/b/a_fold"/>
</dbReference>
<keyword evidence="5" id="KW-1185">Reference proteome</keyword>
<dbReference type="RefSeq" id="WP_240983681.1">
    <property type="nucleotide sequence ID" value="NZ_CDGJ01000071.1"/>
</dbReference>
<dbReference type="Proteomes" id="UP001071230">
    <property type="component" value="Unassembled WGS sequence"/>
</dbReference>
<dbReference type="CDD" id="cd00293">
    <property type="entry name" value="USP-like"/>
    <property type="match status" value="1"/>
</dbReference>
<evidence type="ECO:0000256" key="1">
    <source>
        <dbReference type="ARBA" id="ARBA00008791"/>
    </source>
</evidence>
<dbReference type="InterPro" id="IPR006016">
    <property type="entry name" value="UspA"/>
</dbReference>
<evidence type="ECO:0000313" key="5">
    <source>
        <dbReference type="Proteomes" id="UP001071230"/>
    </source>
</evidence>
<dbReference type="Pfam" id="PF00582">
    <property type="entry name" value="Usp"/>
    <property type="match status" value="1"/>
</dbReference>
<dbReference type="EMBL" id="CDGJ01000071">
    <property type="protein sequence ID" value="CEJ07978.1"/>
    <property type="molecule type" value="Genomic_DNA"/>
</dbReference>
<dbReference type="PRINTS" id="PR01438">
    <property type="entry name" value="UNVRSLSTRESS"/>
</dbReference>
<name>A0A8S0X3B0_9FIRM</name>
<protein>
    <submittedName>
        <fullName evidence="3 4">Universal stress protein</fullName>
    </submittedName>
</protein>
<evidence type="ECO:0000313" key="3">
    <source>
        <dbReference type="EMBL" id="CAA7599930.1"/>
    </source>
</evidence>
<dbReference type="SUPFAM" id="SSF52402">
    <property type="entry name" value="Adenine nucleotide alpha hydrolases-like"/>
    <property type="match status" value="1"/>
</dbReference>
<dbReference type="Proteomes" id="UP000836597">
    <property type="component" value="Chromosome"/>
</dbReference>
<proteinExistence type="inferred from homology"/>
<feature type="domain" description="UspA" evidence="2">
    <location>
        <begin position="138"/>
        <end position="189"/>
    </location>
</feature>
<dbReference type="KEGG" id="aacx:DEACI_0569"/>
<dbReference type="InterPro" id="IPR006015">
    <property type="entry name" value="Universal_stress_UspA"/>
</dbReference>
<reference evidence="3" key="2">
    <citation type="submission" date="2020-01" db="EMBL/GenBank/DDBJ databases">
        <authorList>
            <person name="Hornung B."/>
        </authorList>
    </citation>
    <scope>NUCLEOTIDE SEQUENCE</scope>
    <source>
        <strain evidence="3">PacBioINE</strain>
    </source>
</reference>
<organism evidence="3">
    <name type="scientific">Acididesulfobacillus acetoxydans</name>
    <dbReference type="NCBI Taxonomy" id="1561005"/>
    <lineage>
        <taxon>Bacteria</taxon>
        <taxon>Bacillati</taxon>
        <taxon>Bacillota</taxon>
        <taxon>Clostridia</taxon>
        <taxon>Eubacteriales</taxon>
        <taxon>Peptococcaceae</taxon>
        <taxon>Acididesulfobacillus</taxon>
    </lineage>
</organism>
<reference evidence="4" key="1">
    <citation type="submission" date="2014-11" db="EMBL/GenBank/DDBJ databases">
        <authorList>
            <person name="Hornung B.V."/>
        </authorList>
    </citation>
    <scope>NUCLEOTIDE SEQUENCE</scope>
    <source>
        <strain evidence="4">INE</strain>
    </source>
</reference>
<dbReference type="AlphaFoldDB" id="A0A8S0X3B0"/>
<dbReference type="Gene3D" id="3.40.50.620">
    <property type="entry name" value="HUPs"/>
    <property type="match status" value="1"/>
</dbReference>
<evidence type="ECO:0000259" key="2">
    <source>
        <dbReference type="Pfam" id="PF00582"/>
    </source>
</evidence>
<comment type="similarity">
    <text evidence="1">Belongs to the universal stress protein A family.</text>
</comment>
<gene>
    <name evidence="3" type="ORF">DEACI_0569</name>
    <name evidence="4" type="ORF">DEACI_2453</name>
</gene>
<evidence type="ECO:0000313" key="4">
    <source>
        <dbReference type="EMBL" id="CEJ07978.1"/>
    </source>
</evidence>
<accession>A0A8S0X3B0</accession>